<dbReference type="EMBL" id="JAPEQV010000007">
    <property type="protein sequence ID" value="MDF2312719.1"/>
    <property type="molecule type" value="Genomic_DNA"/>
</dbReference>
<reference evidence="1" key="3">
    <citation type="submission" date="2022-11" db="EMBL/GenBank/DDBJ databases">
        <authorList>
            <person name="Wang Z."/>
        </authorList>
    </citation>
    <scope>NUCLEOTIDE SEQUENCE</scope>
    <source>
        <strain evidence="1">P2000</strain>
    </source>
</reference>
<dbReference type="EMBL" id="JAVLAQ010000001">
    <property type="protein sequence ID" value="MDT6989644.1"/>
    <property type="molecule type" value="Genomic_DNA"/>
</dbReference>
<reference evidence="3 5" key="1">
    <citation type="submission" date="2018-03" db="EMBL/GenBank/DDBJ databases">
        <title>Draft Genome Sequences of six Lactobacillus pentosus Strains Isolated from Brines of Traditionally Fermented Spanish-Style Green Table Olives.</title>
        <authorList>
            <person name="Calero-Delgado B."/>
            <person name="Martin-Platero A.M."/>
            <person name="Perez-Pulido A.J."/>
            <person name="Benitez-Cabello A."/>
            <person name="Casimiro-Soriguer C.S."/>
            <person name="Martinez-Bueno M."/>
            <person name="Arroyo-Lopez F.N."/>
            <person name="Rodriguez-Gomez F."/>
            <person name="Bautista-Gallego J."/>
            <person name="Garrido-Fernandez A."/>
            <person name="Jimenez-Diaz R."/>
        </authorList>
    </citation>
    <scope>NUCLEOTIDE SEQUENCE [LARGE SCALE GENOMIC DNA]</scope>
    <source>
        <strain evidence="3 5">IG2</strain>
    </source>
</reference>
<dbReference type="GeneID" id="49395368"/>
<gene>
    <name evidence="3" type="ORF">C6Y08_01540</name>
    <name evidence="4" type="ORF">D6U18_15125</name>
    <name evidence="1" type="ORF">OOJ94_07815</name>
    <name evidence="2" type="ORF">RI536_05950</name>
</gene>
<dbReference type="OrthoDB" id="2296688at2"/>
<dbReference type="AlphaFoldDB" id="A0A2I0Z0P9"/>
<dbReference type="Proteomes" id="UP001267003">
    <property type="component" value="Unassembled WGS sequence"/>
</dbReference>
<evidence type="ECO:0000313" key="2">
    <source>
        <dbReference type="EMBL" id="MDT6989644.1"/>
    </source>
</evidence>
<dbReference type="EMBL" id="PVOB01000019">
    <property type="protein sequence ID" value="PRO96024.1"/>
    <property type="molecule type" value="Genomic_DNA"/>
</dbReference>
<evidence type="ECO:0000313" key="5">
    <source>
        <dbReference type="Proteomes" id="UP000238378"/>
    </source>
</evidence>
<evidence type="ECO:0000313" key="3">
    <source>
        <dbReference type="EMBL" id="PRO96024.1"/>
    </source>
</evidence>
<reference evidence="2" key="5">
    <citation type="submission" date="2023-08" db="EMBL/GenBank/DDBJ databases">
        <authorList>
            <person name="Page C.A."/>
            <person name="Perez-Diaz I.M."/>
        </authorList>
    </citation>
    <scope>NUCLEOTIDE SEQUENCE</scope>
    <source>
        <strain evidence="2">7.8.46</strain>
    </source>
</reference>
<evidence type="ECO:0000313" key="4">
    <source>
        <dbReference type="EMBL" id="RMW43906.1"/>
    </source>
</evidence>
<dbReference type="Proteomes" id="UP001151834">
    <property type="component" value="Unassembled WGS sequence"/>
</dbReference>
<sequence length="91" mass="9856">MAIQAHITQAQVLDAISRAALTLDSHNPEQAGLQQLLNEFRQTLLHTNGQTATTVLYHGKLTSYLLQHAGNYPASVTTLATLLDQFVAAQS</sequence>
<evidence type="ECO:0000313" key="6">
    <source>
        <dbReference type="Proteomes" id="UP000276249"/>
    </source>
</evidence>
<dbReference type="RefSeq" id="WP_050338303.1">
    <property type="nucleotide sequence ID" value="NZ_BJZC01000103.1"/>
</dbReference>
<protein>
    <recommendedName>
        <fullName evidence="8">Bacteriocin immunity protein</fullName>
    </recommendedName>
</protein>
<evidence type="ECO:0000313" key="1">
    <source>
        <dbReference type="EMBL" id="MDF2312719.1"/>
    </source>
</evidence>
<evidence type="ECO:0000313" key="7">
    <source>
        <dbReference type="Proteomes" id="UP001267003"/>
    </source>
</evidence>
<reference evidence="1" key="4">
    <citation type="journal article" date="2023" name="Front Nutr">
        <title>Lactiplantibacillus pentosus P2020 protects the hyperuricemia and renal inflammation in mice.</title>
        <authorList>
            <person name="Wang Z."/>
            <person name="Song L."/>
            <person name="Li X."/>
            <person name="Xiao Y."/>
            <person name="Huang Y."/>
            <person name="Zhang Y."/>
            <person name="Li J."/>
            <person name="Li M."/>
            <person name="Ren Z."/>
        </authorList>
    </citation>
    <scope>NUCLEOTIDE SEQUENCE</scope>
    <source>
        <strain evidence="1">P2000</strain>
    </source>
</reference>
<organism evidence="2 7">
    <name type="scientific">Lactiplantibacillus pentosus</name>
    <name type="common">Lactobacillus pentosus</name>
    <dbReference type="NCBI Taxonomy" id="1589"/>
    <lineage>
        <taxon>Bacteria</taxon>
        <taxon>Bacillati</taxon>
        <taxon>Bacillota</taxon>
        <taxon>Bacilli</taxon>
        <taxon>Lactobacillales</taxon>
        <taxon>Lactobacillaceae</taxon>
        <taxon>Lactiplantibacillus</taxon>
    </lineage>
</organism>
<dbReference type="EMBL" id="RDCJ01000113">
    <property type="protein sequence ID" value="RMW43906.1"/>
    <property type="molecule type" value="Genomic_DNA"/>
</dbReference>
<name>A0A2I0Z0P9_LACPE</name>
<dbReference type="Proteomes" id="UP000276249">
    <property type="component" value="Unassembled WGS sequence"/>
</dbReference>
<evidence type="ECO:0008006" key="8">
    <source>
        <dbReference type="Google" id="ProtNLM"/>
    </source>
</evidence>
<dbReference type="Proteomes" id="UP000238378">
    <property type="component" value="Unassembled WGS sequence"/>
</dbReference>
<proteinExistence type="predicted"/>
<reference evidence="4 6" key="2">
    <citation type="submission" date="2018-10" db="EMBL/GenBank/DDBJ databases">
        <title>Genome sequences of five Lactobacillus pentosus strains isolated from brines of traditionally fermented spanish-style green table olives and differences between them.</title>
        <authorList>
            <person name="Jimenez Diaz R."/>
        </authorList>
    </citation>
    <scope>NUCLEOTIDE SEQUENCE [LARGE SCALE GENOMIC DNA]</scope>
    <source>
        <strain evidence="4 6">IG10</strain>
    </source>
</reference>
<comment type="caution">
    <text evidence="2">The sequence shown here is derived from an EMBL/GenBank/DDBJ whole genome shotgun (WGS) entry which is preliminary data.</text>
</comment>
<keyword evidence="5" id="KW-1185">Reference proteome</keyword>
<accession>A0A2I0Z0P9</accession>